<dbReference type="FunFam" id="1.10.45.10:FF:000001">
    <property type="entry name" value="D-lactate dehydrogenase mitochondrial"/>
    <property type="match status" value="1"/>
</dbReference>
<dbReference type="Gene3D" id="3.30.70.2740">
    <property type="match status" value="1"/>
</dbReference>
<evidence type="ECO:0000313" key="9">
    <source>
        <dbReference type="EMBL" id="SFJ92610.1"/>
    </source>
</evidence>
<dbReference type="InterPro" id="IPR006094">
    <property type="entry name" value="Oxid_FAD_bind_N"/>
</dbReference>
<evidence type="ECO:0000256" key="3">
    <source>
        <dbReference type="ARBA" id="ARBA00022630"/>
    </source>
</evidence>
<keyword evidence="3" id="KW-0285">Flavoprotein</keyword>
<dbReference type="InterPro" id="IPR036318">
    <property type="entry name" value="FAD-bd_PCMH-like_sf"/>
</dbReference>
<keyword evidence="10" id="KW-1185">Reference proteome</keyword>
<keyword evidence="6" id="KW-0560">Oxidoreductase</keyword>
<gene>
    <name evidence="9" type="ORF">SAMN04488498_101340</name>
</gene>
<dbReference type="InterPro" id="IPR016166">
    <property type="entry name" value="FAD-bd_PCMH"/>
</dbReference>
<comment type="cofactor">
    <cofactor evidence="1">
        <name>FAD</name>
        <dbReference type="ChEBI" id="CHEBI:57692"/>
    </cofactor>
</comment>
<evidence type="ECO:0000256" key="2">
    <source>
        <dbReference type="ARBA" id="ARBA00008000"/>
    </source>
</evidence>
<evidence type="ECO:0000259" key="8">
    <source>
        <dbReference type="PROSITE" id="PS51387"/>
    </source>
</evidence>
<dbReference type="EC" id="1.1.2.4" evidence="7"/>
<evidence type="ECO:0000313" key="10">
    <source>
        <dbReference type="Proteomes" id="UP000323300"/>
    </source>
</evidence>
<dbReference type="Gene3D" id="3.30.465.10">
    <property type="match status" value="1"/>
</dbReference>
<dbReference type="InterPro" id="IPR016169">
    <property type="entry name" value="FAD-bd_PCMH_sub2"/>
</dbReference>
<dbReference type="FunFam" id="3.30.70.2740:FF:000001">
    <property type="entry name" value="D-lactate dehydrogenase mitochondrial"/>
    <property type="match status" value="1"/>
</dbReference>
<dbReference type="InterPro" id="IPR016171">
    <property type="entry name" value="Vanillyl_alc_oxidase_C-sub2"/>
</dbReference>
<dbReference type="GO" id="GO:0008720">
    <property type="term" value="F:D-lactate dehydrogenase (NAD+) activity"/>
    <property type="evidence" value="ECO:0007669"/>
    <property type="project" value="TreeGrafter"/>
</dbReference>
<dbReference type="RefSeq" id="WP_149757622.1">
    <property type="nucleotide sequence ID" value="NZ_BSPE01000002.1"/>
</dbReference>
<feature type="domain" description="FAD-binding PCMH-type" evidence="8">
    <location>
        <begin position="49"/>
        <end position="226"/>
    </location>
</feature>
<dbReference type="Gene3D" id="1.10.45.10">
    <property type="entry name" value="Vanillyl-alcohol Oxidase, Chain A, domain 4"/>
    <property type="match status" value="1"/>
</dbReference>
<accession>A0A1I3VBU6</accession>
<dbReference type="InterPro" id="IPR016164">
    <property type="entry name" value="FAD-linked_Oxase-like_C"/>
</dbReference>
<dbReference type="PANTHER" id="PTHR11748:SF111">
    <property type="entry name" value="D-LACTATE DEHYDROGENASE, MITOCHONDRIAL-RELATED"/>
    <property type="match status" value="1"/>
</dbReference>
<reference evidence="9 10" key="1">
    <citation type="submission" date="2016-10" db="EMBL/GenBank/DDBJ databases">
        <authorList>
            <person name="Varghese N."/>
            <person name="Submissions S."/>
        </authorList>
    </citation>
    <scope>NUCLEOTIDE SEQUENCE [LARGE SCALE GENOMIC DNA]</scope>
    <source>
        <strain evidence="9 10">DSM 21822</strain>
    </source>
</reference>
<evidence type="ECO:0000256" key="5">
    <source>
        <dbReference type="ARBA" id="ARBA00022946"/>
    </source>
</evidence>
<dbReference type="GO" id="GO:1903457">
    <property type="term" value="P:lactate catabolic process"/>
    <property type="evidence" value="ECO:0007669"/>
    <property type="project" value="TreeGrafter"/>
</dbReference>
<name>A0A1I3VBU6_9HYPH</name>
<evidence type="ECO:0000256" key="1">
    <source>
        <dbReference type="ARBA" id="ARBA00001974"/>
    </source>
</evidence>
<keyword evidence="5" id="KW-0809">Transit peptide</keyword>
<comment type="similarity">
    <text evidence="2">Belongs to the FAD-binding oxidoreductase/transferase type 4 family.</text>
</comment>
<organism evidence="9 10">
    <name type="scientific">Neomesorhizobium albiziae</name>
    <dbReference type="NCBI Taxonomy" id="335020"/>
    <lineage>
        <taxon>Bacteria</taxon>
        <taxon>Pseudomonadati</taxon>
        <taxon>Pseudomonadota</taxon>
        <taxon>Alphaproteobacteria</taxon>
        <taxon>Hyphomicrobiales</taxon>
        <taxon>Phyllobacteriaceae</taxon>
        <taxon>Neomesorhizobium</taxon>
    </lineage>
</organism>
<dbReference type="AlphaFoldDB" id="A0A1I3VBU6"/>
<evidence type="ECO:0000256" key="4">
    <source>
        <dbReference type="ARBA" id="ARBA00022827"/>
    </source>
</evidence>
<dbReference type="SUPFAM" id="SSF56176">
    <property type="entry name" value="FAD-binding/transporter-associated domain-like"/>
    <property type="match status" value="1"/>
</dbReference>
<dbReference type="SUPFAM" id="SSF55103">
    <property type="entry name" value="FAD-linked oxidases, C-terminal domain"/>
    <property type="match status" value="1"/>
</dbReference>
<evidence type="ECO:0000256" key="7">
    <source>
        <dbReference type="ARBA" id="ARBA00038897"/>
    </source>
</evidence>
<dbReference type="Pfam" id="PF01565">
    <property type="entry name" value="FAD_binding_4"/>
    <property type="match status" value="1"/>
</dbReference>
<evidence type="ECO:0000256" key="6">
    <source>
        <dbReference type="ARBA" id="ARBA00023002"/>
    </source>
</evidence>
<dbReference type="Proteomes" id="UP000323300">
    <property type="component" value="Unassembled WGS sequence"/>
</dbReference>
<dbReference type="GO" id="GO:0071949">
    <property type="term" value="F:FAD binding"/>
    <property type="evidence" value="ECO:0007669"/>
    <property type="project" value="InterPro"/>
</dbReference>
<dbReference type="PROSITE" id="PS51387">
    <property type="entry name" value="FAD_PCMH"/>
    <property type="match status" value="1"/>
</dbReference>
<protein>
    <recommendedName>
        <fullName evidence="7">D-lactate dehydrogenase (cytochrome)</fullName>
        <ecNumber evidence="7">1.1.2.4</ecNumber>
    </recommendedName>
</protein>
<dbReference type="EMBL" id="FOSL01000001">
    <property type="protein sequence ID" value="SFJ92610.1"/>
    <property type="molecule type" value="Genomic_DNA"/>
</dbReference>
<keyword evidence="4" id="KW-0274">FAD</keyword>
<dbReference type="Pfam" id="PF02913">
    <property type="entry name" value="FAD-oxidase_C"/>
    <property type="match status" value="1"/>
</dbReference>
<dbReference type="InterPro" id="IPR004113">
    <property type="entry name" value="FAD-bd_oxidored_4_C"/>
</dbReference>
<sequence>MALSDLKRVVRNEGGIETALGILKQRFGERFQTGQAIREQHAHTTTYIPTQAPDGVVFPQSAGEVQEIVKVCAEHRVPVIAFGTGTSLEGHVNAPGGGISVDLMQMNRILAVNPEDLDCTIEPGVTREDLNTYLRDTGLFFPIDPGANASLGGMAATRASGTNAVRYGTMRENVLSLSAVMADGRLITTARRAKKSSAGYDLTRLLIGSEGTLGVITSLTLKLYGIPQAISGGVCAFPSVEAACNAVIATIQVGIPVARIELVNALQMRAMKNYSKLDYPESPCLFVEFHGSDAGVKEQAESFGEIAEEFGGGPFLWTSVAEERAKLWKARHEAYWASLTLRPGAKALSTDVCVPISRLAECIAETEADIAEMGLIAPIVGHVGDGNFHVLVLMDINDPAEIERAEEFVARLNLRAIGMEGTCTGEHGIGQGKVAFLDRELGDSVDFMRTIKKALDPQDILNPGKIFSAGARPT</sequence>
<dbReference type="FunFam" id="3.30.465.10:FF:000016">
    <property type="entry name" value="probable D-lactate dehydrogenase, mitochondrial"/>
    <property type="match status" value="1"/>
</dbReference>
<dbReference type="OrthoDB" id="9811557at2"/>
<dbReference type="GO" id="GO:0004458">
    <property type="term" value="F:D-lactate dehydrogenase (cytochrome) activity"/>
    <property type="evidence" value="ECO:0007669"/>
    <property type="project" value="UniProtKB-EC"/>
</dbReference>
<proteinExistence type="inferred from homology"/>
<dbReference type="PANTHER" id="PTHR11748">
    <property type="entry name" value="D-LACTATE DEHYDROGENASE"/>
    <property type="match status" value="1"/>
</dbReference>